<dbReference type="EMBL" id="CP001758">
    <property type="protein sequence ID" value="ADG41224.1"/>
    <property type="molecule type" value="Genomic_DNA"/>
</dbReference>
<dbReference type="InterPro" id="IPR006998">
    <property type="entry name" value="DltD"/>
</dbReference>
<keyword evidence="1" id="KW-0472">Membrane</keyword>
<dbReference type="PANTHER" id="PTHR40039:SF1">
    <property type="entry name" value="PROTEIN DLTD"/>
    <property type="match status" value="1"/>
</dbReference>
<organism evidence="2 3">
    <name type="scientific">Leuconostoc kimchii (strain IMSNU 11154 / KCTC 2386 / IH25)</name>
    <dbReference type="NCBI Taxonomy" id="762051"/>
    <lineage>
        <taxon>Bacteria</taxon>
        <taxon>Bacillati</taxon>
        <taxon>Bacillota</taxon>
        <taxon>Bacilli</taxon>
        <taxon>Lactobacillales</taxon>
        <taxon>Lactobacillaceae</taxon>
        <taxon>Leuconostoc</taxon>
    </lineage>
</organism>
<sequence>MKKRGLWWIFGPVLVAFILVGALFLAPFSLNHITKKDVREASVSFSKNVFKGEAVKTAAFNDHSKRYVPFFGSSELLRLDSMHPAILAEKYHRNYQPFLLGQAGTESLTHYLSMQEMTPALHKKQAVFIVSQQWFTKKDSKLSFPEFYSPLQTADWLRHIKKITPTDRFMARRLLQQSQIKDNELYAKMITKISHNKPLSKTDRKVLAVRHRMLLREDQLFSSFSKSSNWSKRVEPALKKLPEQDDNNELTRQATSVGKKQTSNNRFQIKNSFYSYRVKLRLKQLAGSQRDFDYRQSDEYADFQAVLAEICKTTYGCSVYYPTC</sequence>
<dbReference type="KEGG" id="lki:LKI_08425"/>
<name>D5T594_LEUKI</name>
<gene>
    <name evidence="2" type="ordered locus">LKI_08425</name>
</gene>
<evidence type="ECO:0000313" key="3">
    <source>
        <dbReference type="Proteomes" id="UP000002362"/>
    </source>
</evidence>
<dbReference type="NCBIfam" id="TIGR04092">
    <property type="entry name" value="LTA_DltD"/>
    <property type="match status" value="1"/>
</dbReference>
<dbReference type="PATRIC" id="fig|762051.18.peg.1696"/>
<dbReference type="eggNOG" id="COG3966">
    <property type="taxonomic scope" value="Bacteria"/>
</dbReference>
<proteinExistence type="predicted"/>
<dbReference type="Proteomes" id="UP000002362">
    <property type="component" value="Chromosome"/>
</dbReference>
<reference evidence="2 3" key="1">
    <citation type="journal article" date="2010" name="J. Bacteriol.">
        <title>Complete genome sequence analysis of Leuconostoc kimchii IMSNU 11154.</title>
        <authorList>
            <person name="Oh H.M."/>
            <person name="Cho Y.J."/>
            <person name="Kim B.K."/>
            <person name="Roe J.H."/>
            <person name="Kang S.O."/>
            <person name="Nahm B.H."/>
            <person name="Jeong G."/>
            <person name="Han H.U."/>
            <person name="Chun J."/>
        </authorList>
    </citation>
    <scope>NUCLEOTIDE SEQUENCE [LARGE SCALE GENOMIC DNA]</scope>
    <source>
        <strain evidence="3">IMSNU 11154 / KCTC 2386 / IH25</strain>
    </source>
</reference>
<dbReference type="Pfam" id="PF04914">
    <property type="entry name" value="DltD"/>
    <property type="match status" value="1"/>
</dbReference>
<keyword evidence="1" id="KW-0812">Transmembrane</keyword>
<dbReference type="STRING" id="762051.LKI_08425"/>
<dbReference type="InterPro" id="IPR023896">
    <property type="entry name" value="LTA_DltD"/>
</dbReference>
<dbReference type="AlphaFoldDB" id="D5T594"/>
<accession>D5T594</accession>
<dbReference type="PANTHER" id="PTHR40039">
    <property type="entry name" value="PROTEIN DLTD"/>
    <property type="match status" value="1"/>
</dbReference>
<feature type="transmembrane region" description="Helical" evidence="1">
    <location>
        <begin position="6"/>
        <end position="26"/>
    </location>
</feature>
<protein>
    <submittedName>
        <fullName evidence="2">DltD</fullName>
    </submittedName>
</protein>
<evidence type="ECO:0000313" key="2">
    <source>
        <dbReference type="EMBL" id="ADG41224.1"/>
    </source>
</evidence>
<keyword evidence="1" id="KW-1133">Transmembrane helix</keyword>
<evidence type="ECO:0000256" key="1">
    <source>
        <dbReference type="SAM" id="Phobius"/>
    </source>
</evidence>
<dbReference type="HOGENOM" id="CLU_050505_0_1_9"/>